<sequence>MILQLLLRPSHWRHAITSLALCMAAASHASDTLKTPGAGMPSDIVGTWEVVGIHVDTGATRTLHYRPDDFRLNGRIFHFSHEAIASNTPERQDCPSPGIAASIPVAGLIESSMAGRATPPANPTAEDYQLQLPADPGASAITVKCKGKLWGFGLGREDGIHGAWLLPLPGERLAVRWHDETILELKRVPENARPIPSFDCTRTSVESERAICHSIPLAKLDVSVAKSYAAATRELQEAKLQNSLTVLKAEQRAWLLKRNRCKSDAACLENAMSLRLEAIDRMQRED</sequence>
<dbReference type="PANTHER" id="PTHR37549">
    <property type="entry name" value="LIPOPROTEIN LPRI"/>
    <property type="match status" value="1"/>
</dbReference>
<dbReference type="PANTHER" id="PTHR37549:SF1">
    <property type="entry name" value="LIPOPROTEIN LPRI"/>
    <property type="match status" value="1"/>
</dbReference>
<protein>
    <recommendedName>
        <fullName evidence="4">DUF1311 domain-containing protein</fullName>
    </recommendedName>
</protein>
<organism evidence="2 3">
    <name type="scientific">Noviherbaspirillum album</name>
    <dbReference type="NCBI Taxonomy" id="3080276"/>
    <lineage>
        <taxon>Bacteria</taxon>
        <taxon>Pseudomonadati</taxon>
        <taxon>Pseudomonadota</taxon>
        <taxon>Betaproteobacteria</taxon>
        <taxon>Burkholderiales</taxon>
        <taxon>Oxalobacteraceae</taxon>
        <taxon>Noviherbaspirillum</taxon>
    </lineage>
</organism>
<reference evidence="2 3" key="1">
    <citation type="submission" date="2023-10" db="EMBL/GenBank/DDBJ databases">
        <title>Noviherbaspirillum sp. CPCC 100848 genome assembly.</title>
        <authorList>
            <person name="Li X.Y."/>
            <person name="Fang X.M."/>
        </authorList>
    </citation>
    <scope>NUCLEOTIDE SEQUENCE [LARGE SCALE GENOMIC DNA]</scope>
    <source>
        <strain evidence="2 3">CPCC 100848</strain>
    </source>
</reference>
<gene>
    <name evidence="2" type="ORF">RY831_13980</name>
</gene>
<dbReference type="EMBL" id="JAWIIV010000010">
    <property type="protein sequence ID" value="MEC4720265.1"/>
    <property type="molecule type" value="Genomic_DNA"/>
</dbReference>
<accession>A0ABU6JAD1</accession>
<feature type="chain" id="PRO_5045962188" description="DUF1311 domain-containing protein" evidence="1">
    <location>
        <begin position="30"/>
        <end position="286"/>
    </location>
</feature>
<dbReference type="InterPro" id="IPR052755">
    <property type="entry name" value="Lysozyme_Inhibitor_LprI"/>
</dbReference>
<keyword evidence="1" id="KW-0732">Signal</keyword>
<keyword evidence="3" id="KW-1185">Reference proteome</keyword>
<dbReference type="Proteomes" id="UP001352263">
    <property type="component" value="Unassembled WGS sequence"/>
</dbReference>
<evidence type="ECO:0000256" key="1">
    <source>
        <dbReference type="SAM" id="SignalP"/>
    </source>
</evidence>
<feature type="signal peptide" evidence="1">
    <location>
        <begin position="1"/>
        <end position="29"/>
    </location>
</feature>
<evidence type="ECO:0008006" key="4">
    <source>
        <dbReference type="Google" id="ProtNLM"/>
    </source>
</evidence>
<comment type="caution">
    <text evidence="2">The sequence shown here is derived from an EMBL/GenBank/DDBJ whole genome shotgun (WGS) entry which is preliminary data.</text>
</comment>
<proteinExistence type="predicted"/>
<name>A0ABU6JAD1_9BURK</name>
<evidence type="ECO:0000313" key="3">
    <source>
        <dbReference type="Proteomes" id="UP001352263"/>
    </source>
</evidence>
<evidence type="ECO:0000313" key="2">
    <source>
        <dbReference type="EMBL" id="MEC4720265.1"/>
    </source>
</evidence>